<evidence type="ECO:0008006" key="4">
    <source>
        <dbReference type="Google" id="ProtNLM"/>
    </source>
</evidence>
<accession>A0A553ZLA2</accession>
<dbReference type="Proteomes" id="UP000320888">
    <property type="component" value="Unassembled WGS sequence"/>
</dbReference>
<dbReference type="OrthoDB" id="4551929at2"/>
<gene>
    <name evidence="2" type="ORF">FNZ23_11345</name>
</gene>
<dbReference type="EMBL" id="VKLS01000102">
    <property type="protein sequence ID" value="TSB42173.1"/>
    <property type="molecule type" value="Genomic_DNA"/>
</dbReference>
<name>A0A553ZLA2_9ACTN</name>
<evidence type="ECO:0000313" key="2">
    <source>
        <dbReference type="EMBL" id="TSB42173.1"/>
    </source>
</evidence>
<organism evidence="2 3">
    <name type="scientific">Streptomyces benahoarensis</name>
    <dbReference type="NCBI Taxonomy" id="2595054"/>
    <lineage>
        <taxon>Bacteria</taxon>
        <taxon>Bacillati</taxon>
        <taxon>Actinomycetota</taxon>
        <taxon>Actinomycetes</taxon>
        <taxon>Kitasatosporales</taxon>
        <taxon>Streptomycetaceae</taxon>
        <taxon>Streptomyces</taxon>
    </lineage>
</organism>
<feature type="coiled-coil region" evidence="1">
    <location>
        <begin position="68"/>
        <end position="102"/>
    </location>
</feature>
<evidence type="ECO:0000256" key="1">
    <source>
        <dbReference type="SAM" id="Coils"/>
    </source>
</evidence>
<evidence type="ECO:0000313" key="3">
    <source>
        <dbReference type="Proteomes" id="UP000320888"/>
    </source>
</evidence>
<dbReference type="RefSeq" id="WP_143941465.1">
    <property type="nucleotide sequence ID" value="NZ_VKLS01000102.1"/>
</dbReference>
<sequence length="107" mass="11880">MSDEFKVDLTQLASFGRVLKKSVSDLENARKALSAVSVEQVGTARLDRACETFQERWKYGTGELKELIEAVDEGVEKAALSYKELEENLSKALKKMHDTAATNAGER</sequence>
<dbReference type="AlphaFoldDB" id="A0A553ZLA2"/>
<protein>
    <recommendedName>
        <fullName evidence="4">Excreted virulence factor EspC, type VII ESX diderm</fullName>
    </recommendedName>
</protein>
<proteinExistence type="predicted"/>
<keyword evidence="1" id="KW-0175">Coiled coil</keyword>
<reference evidence="2 3" key="1">
    <citation type="submission" date="2019-07" db="EMBL/GenBank/DDBJ databases">
        <title>Draft genome for Streptomyces benahoarensis MZ03-48.</title>
        <authorList>
            <person name="Gonzalez-Pimentel J.L."/>
        </authorList>
    </citation>
    <scope>NUCLEOTIDE SEQUENCE [LARGE SCALE GENOMIC DNA]</scope>
    <source>
        <strain evidence="2 3">MZ03-48</strain>
    </source>
</reference>
<comment type="caution">
    <text evidence="2">The sequence shown here is derived from an EMBL/GenBank/DDBJ whole genome shotgun (WGS) entry which is preliminary data.</text>
</comment>
<keyword evidence="3" id="KW-1185">Reference proteome</keyword>